<keyword evidence="3 4" id="KW-0472">Membrane</keyword>
<dbReference type="PANTHER" id="PTHR12483">
    <property type="entry name" value="SOLUTE CARRIER FAMILY 31 COPPER TRANSPORTERS"/>
    <property type="match status" value="1"/>
</dbReference>
<evidence type="ECO:0000256" key="3">
    <source>
        <dbReference type="ARBA" id="ARBA00023136"/>
    </source>
</evidence>
<dbReference type="PANTHER" id="PTHR12483:SF120">
    <property type="entry name" value="HIGH-AFFINITY COPPER TRANSPORTER CTRA2"/>
    <property type="match status" value="1"/>
</dbReference>
<keyword evidence="4" id="KW-0187">Copper transport</keyword>
<keyword evidence="4" id="KW-0406">Ion transport</keyword>
<evidence type="ECO:0000256" key="2">
    <source>
        <dbReference type="ARBA" id="ARBA00022989"/>
    </source>
</evidence>
<dbReference type="GO" id="GO:0005886">
    <property type="term" value="C:plasma membrane"/>
    <property type="evidence" value="ECO:0007669"/>
    <property type="project" value="TreeGrafter"/>
</dbReference>
<dbReference type="OrthoDB" id="73901at2759"/>
<comment type="subcellular location">
    <subcellularLocation>
        <location evidence="4">Membrane</location>
        <topology evidence="4">Multi-pass membrane protein</topology>
    </subcellularLocation>
</comment>
<organism evidence="5 6">
    <name type="scientific">Viridothelium virens</name>
    <name type="common">Speckled blister lichen</name>
    <name type="synonym">Trypethelium virens</name>
    <dbReference type="NCBI Taxonomy" id="1048519"/>
    <lineage>
        <taxon>Eukaryota</taxon>
        <taxon>Fungi</taxon>
        <taxon>Dikarya</taxon>
        <taxon>Ascomycota</taxon>
        <taxon>Pezizomycotina</taxon>
        <taxon>Dothideomycetes</taxon>
        <taxon>Dothideomycetes incertae sedis</taxon>
        <taxon>Trypetheliales</taxon>
        <taxon>Trypetheliaceae</taxon>
        <taxon>Viridothelium</taxon>
    </lineage>
</organism>
<comment type="similarity">
    <text evidence="4">Belongs to the copper transporter (Ctr) (TC 1.A.56) family. SLC31A subfamily.</text>
</comment>
<evidence type="ECO:0000313" key="5">
    <source>
        <dbReference type="EMBL" id="KAF2230845.1"/>
    </source>
</evidence>
<feature type="transmembrane region" description="Helical" evidence="4">
    <location>
        <begin position="135"/>
        <end position="157"/>
    </location>
</feature>
<dbReference type="EMBL" id="ML991835">
    <property type="protein sequence ID" value="KAF2230845.1"/>
    <property type="molecule type" value="Genomic_DNA"/>
</dbReference>
<feature type="transmembrane region" description="Helical" evidence="4">
    <location>
        <begin position="163"/>
        <end position="183"/>
    </location>
</feature>
<keyword evidence="6" id="KW-1185">Reference proteome</keyword>
<sequence length="188" mass="20036">MSMSSMSMSSMSMTMSGTMTDTMSMATATDGSMPMSTSSSDDPMTMGMDSMAMVFFTSTSTSLWSMAFTPNTTGQYAGTCIFLIAFAAIFRLLLAIRVNFFEIIAAAKKRRTAGLLQPYEIAAEGVPRPWRASEAVMLGAMDVVIAGVSYLLMLAVMTMNVGYFLSILGGVFVGSILCGRYTGHSGAH</sequence>
<keyword evidence="2 4" id="KW-1133">Transmembrane helix</keyword>
<reference evidence="5" key="1">
    <citation type="journal article" date="2020" name="Stud. Mycol.">
        <title>101 Dothideomycetes genomes: a test case for predicting lifestyles and emergence of pathogens.</title>
        <authorList>
            <person name="Haridas S."/>
            <person name="Albert R."/>
            <person name="Binder M."/>
            <person name="Bloem J."/>
            <person name="Labutti K."/>
            <person name="Salamov A."/>
            <person name="Andreopoulos B."/>
            <person name="Baker S."/>
            <person name="Barry K."/>
            <person name="Bills G."/>
            <person name="Bluhm B."/>
            <person name="Cannon C."/>
            <person name="Castanera R."/>
            <person name="Culley D."/>
            <person name="Daum C."/>
            <person name="Ezra D."/>
            <person name="Gonzalez J."/>
            <person name="Henrissat B."/>
            <person name="Kuo A."/>
            <person name="Liang C."/>
            <person name="Lipzen A."/>
            <person name="Lutzoni F."/>
            <person name="Magnuson J."/>
            <person name="Mondo S."/>
            <person name="Nolan M."/>
            <person name="Ohm R."/>
            <person name="Pangilinan J."/>
            <person name="Park H.-J."/>
            <person name="Ramirez L."/>
            <person name="Alfaro M."/>
            <person name="Sun H."/>
            <person name="Tritt A."/>
            <person name="Yoshinaga Y."/>
            <person name="Zwiers L.-H."/>
            <person name="Turgeon B."/>
            <person name="Goodwin S."/>
            <person name="Spatafora J."/>
            <person name="Crous P."/>
            <person name="Grigoriev I."/>
        </authorList>
    </citation>
    <scope>NUCLEOTIDE SEQUENCE</scope>
    <source>
        <strain evidence="5">Tuck. ex Michener</strain>
    </source>
</reference>
<name>A0A6A6GYL6_VIRVR</name>
<keyword evidence="4" id="KW-0186">Copper</keyword>
<dbReference type="AlphaFoldDB" id="A0A6A6GYL6"/>
<keyword evidence="4" id="KW-0813">Transport</keyword>
<evidence type="ECO:0000313" key="6">
    <source>
        <dbReference type="Proteomes" id="UP000800092"/>
    </source>
</evidence>
<gene>
    <name evidence="5" type="ORF">EV356DRAFT_508154</name>
</gene>
<accession>A0A6A6GYL6</accession>
<dbReference type="Pfam" id="PF04145">
    <property type="entry name" value="Ctr"/>
    <property type="match status" value="1"/>
</dbReference>
<dbReference type="InterPro" id="IPR007274">
    <property type="entry name" value="Cop_transporter"/>
</dbReference>
<feature type="transmembrane region" description="Helical" evidence="4">
    <location>
        <begin position="75"/>
        <end position="94"/>
    </location>
</feature>
<keyword evidence="1 4" id="KW-0812">Transmembrane</keyword>
<proteinExistence type="inferred from homology"/>
<protein>
    <recommendedName>
        <fullName evidence="4">Copper transport protein</fullName>
    </recommendedName>
</protein>
<dbReference type="Proteomes" id="UP000800092">
    <property type="component" value="Unassembled WGS sequence"/>
</dbReference>
<dbReference type="GO" id="GO:0005375">
    <property type="term" value="F:copper ion transmembrane transporter activity"/>
    <property type="evidence" value="ECO:0007669"/>
    <property type="project" value="UniProtKB-UniRule"/>
</dbReference>
<evidence type="ECO:0000256" key="1">
    <source>
        <dbReference type="ARBA" id="ARBA00022692"/>
    </source>
</evidence>
<evidence type="ECO:0000256" key="4">
    <source>
        <dbReference type="RuleBase" id="RU367022"/>
    </source>
</evidence>